<accession>A0A9P4T605</accession>
<gene>
    <name evidence="1" type="ORF">E8E13_001112</name>
</gene>
<evidence type="ECO:0000313" key="2">
    <source>
        <dbReference type="Proteomes" id="UP000801428"/>
    </source>
</evidence>
<protein>
    <recommendedName>
        <fullName evidence="3">Suppressor of anucleate metulae protein B</fullName>
    </recommendedName>
</protein>
<proteinExistence type="predicted"/>
<reference evidence="1" key="1">
    <citation type="submission" date="2019-04" db="EMBL/GenBank/DDBJ databases">
        <title>Sequencing of skin fungus with MAO and IRED activity.</title>
        <authorList>
            <person name="Marsaioli A.J."/>
            <person name="Bonatto J.M.C."/>
            <person name="Reis Junior O."/>
        </authorList>
    </citation>
    <scope>NUCLEOTIDE SEQUENCE</scope>
    <source>
        <strain evidence="1">30M1</strain>
    </source>
</reference>
<organism evidence="1 2">
    <name type="scientific">Curvularia kusanoi</name>
    <name type="common">Cochliobolus kusanoi</name>
    <dbReference type="NCBI Taxonomy" id="90978"/>
    <lineage>
        <taxon>Eukaryota</taxon>
        <taxon>Fungi</taxon>
        <taxon>Dikarya</taxon>
        <taxon>Ascomycota</taxon>
        <taxon>Pezizomycotina</taxon>
        <taxon>Dothideomycetes</taxon>
        <taxon>Pleosporomycetidae</taxon>
        <taxon>Pleosporales</taxon>
        <taxon>Pleosporineae</taxon>
        <taxon>Pleosporaceae</taxon>
        <taxon>Curvularia</taxon>
    </lineage>
</organism>
<dbReference type="EMBL" id="SWKU01000034">
    <property type="protein sequence ID" value="KAF2995203.1"/>
    <property type="molecule type" value="Genomic_DNA"/>
</dbReference>
<evidence type="ECO:0000313" key="1">
    <source>
        <dbReference type="EMBL" id="KAF2995203.1"/>
    </source>
</evidence>
<dbReference type="AlphaFoldDB" id="A0A9P4T605"/>
<name>A0A9P4T605_CURKU</name>
<dbReference type="OrthoDB" id="3785113at2759"/>
<sequence length="467" mass="53217">MLWEPCRVCGEETANYCAFCARVGSDGVKLNARFYCDLDCRNKDDLEHMKAHKAFNEDLPATMDRATKAGQIVQSLYYTFRENTWNYDMKQVRIQRDQEGDLVDIRVTDGAGVLNAPGSQTDCKRCGGGWLIEFPAKTFDSYGDDAKHALLVDNSSTWAFVVMHTAVQALFRDLVNDVQSDIKEIVHYPTENASRFVHASGAFGSETSRHDTLYPDEDEQGYTKSVYEIILKCGTKIALDLAGAQWDIQDGGGPHKPVTYWENYSSRWMTGLKYRIPFRSHALKHATKMSEYRMLTSQTLIAEMTFCFNVFMSSSWKDELGFEAREMVEMEFETFHKSYRLLIRTATEVLQKRPKDLDNGKFKNAPGGFDYRHPSVVASTATMGHKRSLPVDIGDLQRFDWKTLSRLIQQPGSEVSLQEKRAAKALQKYRSVYKEPGSWQLFFLEDTLPGPKIDESYVSENPAWSLG</sequence>
<evidence type="ECO:0008006" key="3">
    <source>
        <dbReference type="Google" id="ProtNLM"/>
    </source>
</evidence>
<comment type="caution">
    <text evidence="1">The sequence shown here is derived from an EMBL/GenBank/DDBJ whole genome shotgun (WGS) entry which is preliminary data.</text>
</comment>
<dbReference type="Proteomes" id="UP000801428">
    <property type="component" value="Unassembled WGS sequence"/>
</dbReference>
<keyword evidence="2" id="KW-1185">Reference proteome</keyword>